<keyword evidence="5 7" id="KW-1133">Transmembrane helix</keyword>
<gene>
    <name evidence="10" type="ORF">G210_3656</name>
</gene>
<name>M3JUS4_CANMX</name>
<dbReference type="Pfam" id="PF01699">
    <property type="entry name" value="Na_Ca_ex"/>
    <property type="match status" value="2"/>
</dbReference>
<keyword evidence="3" id="KW-0813">Transport</keyword>
<dbReference type="GO" id="GO:0016020">
    <property type="term" value="C:membrane"/>
    <property type="evidence" value="ECO:0007669"/>
    <property type="project" value="UniProtKB-SubCell"/>
</dbReference>
<feature type="transmembrane region" description="Helical" evidence="7">
    <location>
        <begin position="525"/>
        <end position="546"/>
    </location>
</feature>
<dbReference type="OrthoDB" id="407410at2759"/>
<accession>M3JUS4</accession>
<feature type="transmembrane region" description="Helical" evidence="7">
    <location>
        <begin position="619"/>
        <end position="638"/>
    </location>
</feature>
<comment type="caution">
    <text evidence="10">The sequence shown here is derived from an EMBL/GenBank/DDBJ whole genome shotgun (WGS) entry which is preliminary data.</text>
</comment>
<dbReference type="PANTHER" id="PTHR12266:SF0">
    <property type="entry name" value="MITOCHONDRIAL SODIUM_CALCIUM EXCHANGER PROTEIN"/>
    <property type="match status" value="1"/>
</dbReference>
<feature type="transmembrane region" description="Helical" evidence="7">
    <location>
        <begin position="179"/>
        <end position="198"/>
    </location>
</feature>
<sequence>MKYTRLLSYIFCITLVTATLIENDTSTNQPINNTCALVTHQPHSQRCQFIKDNQCHSDGLINYYKFYYCKFGFLHSWAIIPLTICLLTCFLGVGITASEYLCPNLYTISKFLKLPDTLAGLTLLAFGNSAPDVFGTYHAIKLDSLALAISELIGASLFIMTVVVGTIAIIQPFEVPKELFIRDCMMYFAVFILVVMSLLIGKLVTTICILLVLCYVGYVGIAIYSHSQKKAKIKRMLRDQRSRGQFSNDDSSMVNVDDIDEVYLDGIASLPTIDDLNLEQIRQEVDTLGQLPSRDINAGSIGTFGLKMLLNDLSQHSKMKGSIQLSNERTLSVDQGSETEENEIITVDDFDNVFLRMLFPQLSNWRESGIYDKIYVAITLPIQFVLRITTPVRDDSTISEINNDIYNLTYDDFTPTATFNYSQDKKLVLIQSFLGTLFLSRSLLEPSWTSFFMSLFAPSLISASVNYIYPNHFSDPQFISNIKIINYSASFFGFILAICWVSFISDEIINILHIVSTVYNLSEDILGLTIFALGNSIGDFISNYTIATMGKPIMAFSACFGGPLLALCSAGFSGLVLQSNYSMELSGTLAVICLALFGTLSFLVYIVPQNNWTIDKRIGKILVSIWVGTCTLCIIMEIK</sequence>
<dbReference type="EMBL" id="AOGT01002135">
    <property type="protein sequence ID" value="EMG46114.1"/>
    <property type="molecule type" value="Genomic_DNA"/>
</dbReference>
<feature type="transmembrane region" description="Helical" evidence="7">
    <location>
        <begin position="484"/>
        <end position="505"/>
    </location>
</feature>
<protein>
    <recommendedName>
        <fullName evidence="9">Sodium/calcium exchanger membrane region domain-containing protein</fullName>
    </recommendedName>
</protein>
<evidence type="ECO:0000256" key="6">
    <source>
        <dbReference type="ARBA" id="ARBA00023136"/>
    </source>
</evidence>
<evidence type="ECO:0000259" key="9">
    <source>
        <dbReference type="Pfam" id="PF01699"/>
    </source>
</evidence>
<evidence type="ECO:0000256" key="8">
    <source>
        <dbReference type="SAM" id="SignalP"/>
    </source>
</evidence>
<dbReference type="Proteomes" id="UP000011777">
    <property type="component" value="Unassembled WGS sequence"/>
</dbReference>
<feature type="signal peptide" evidence="8">
    <location>
        <begin position="1"/>
        <end position="18"/>
    </location>
</feature>
<reference evidence="10 11" key="1">
    <citation type="submission" date="2013-02" db="EMBL/GenBank/DDBJ databases">
        <title>Genome sequence of Candida maltosa Xu316, a potential industrial strain for xylitol and ethanol production.</title>
        <authorList>
            <person name="Yu J."/>
            <person name="Wang Q."/>
            <person name="Geng X."/>
            <person name="Bao W."/>
            <person name="He P."/>
            <person name="Cai J."/>
        </authorList>
    </citation>
    <scope>NUCLEOTIDE SEQUENCE [LARGE SCALE GENOMIC DNA]</scope>
    <source>
        <strain evidence="11">Xu316</strain>
    </source>
</reference>
<feature type="transmembrane region" description="Helical" evidence="7">
    <location>
        <begin position="204"/>
        <end position="225"/>
    </location>
</feature>
<dbReference type="STRING" id="1245528.M3JUS4"/>
<dbReference type="PANTHER" id="PTHR12266">
    <property type="entry name" value="NA+/CA2+ K+ INDEPENDENT EXCHANGER"/>
    <property type="match status" value="1"/>
</dbReference>
<dbReference type="InterPro" id="IPR044880">
    <property type="entry name" value="NCX_ion-bd_dom_sf"/>
</dbReference>
<dbReference type="Gene3D" id="1.20.1420.30">
    <property type="entry name" value="NCX, central ion-binding region"/>
    <property type="match status" value="2"/>
</dbReference>
<feature type="transmembrane region" description="Helical" evidence="7">
    <location>
        <begin position="118"/>
        <end position="140"/>
    </location>
</feature>
<evidence type="ECO:0000256" key="1">
    <source>
        <dbReference type="ARBA" id="ARBA00004141"/>
    </source>
</evidence>
<feature type="transmembrane region" description="Helical" evidence="7">
    <location>
        <begin position="553"/>
        <end position="577"/>
    </location>
</feature>
<keyword evidence="8" id="KW-0732">Signal</keyword>
<feature type="transmembrane region" description="Helical" evidence="7">
    <location>
        <begin position="450"/>
        <end position="469"/>
    </location>
</feature>
<evidence type="ECO:0000313" key="11">
    <source>
        <dbReference type="Proteomes" id="UP000011777"/>
    </source>
</evidence>
<feature type="transmembrane region" description="Helical" evidence="7">
    <location>
        <begin position="589"/>
        <end position="607"/>
    </location>
</feature>
<comment type="similarity">
    <text evidence="2">Belongs to the Ca(2+):cation antiporter (CaCA) (TC 2.A.19) family.</text>
</comment>
<feature type="domain" description="Sodium/calcium exchanger membrane region" evidence="9">
    <location>
        <begin position="84"/>
        <end position="223"/>
    </location>
</feature>
<evidence type="ECO:0000256" key="3">
    <source>
        <dbReference type="ARBA" id="ARBA00022448"/>
    </source>
</evidence>
<comment type="subcellular location">
    <subcellularLocation>
        <location evidence="1">Membrane</location>
        <topology evidence="1">Multi-pass membrane protein</topology>
    </subcellularLocation>
</comment>
<evidence type="ECO:0000256" key="4">
    <source>
        <dbReference type="ARBA" id="ARBA00022692"/>
    </source>
</evidence>
<keyword evidence="11" id="KW-1185">Reference proteome</keyword>
<evidence type="ECO:0000256" key="7">
    <source>
        <dbReference type="SAM" id="Phobius"/>
    </source>
</evidence>
<proteinExistence type="inferred from homology"/>
<evidence type="ECO:0000256" key="5">
    <source>
        <dbReference type="ARBA" id="ARBA00022989"/>
    </source>
</evidence>
<feature type="domain" description="Sodium/calcium exchanger membrane region" evidence="9">
    <location>
        <begin position="490"/>
        <end position="632"/>
    </location>
</feature>
<keyword evidence="4 7" id="KW-0812">Transmembrane</keyword>
<dbReference type="HOGENOM" id="CLU_004979_2_1_1"/>
<dbReference type="AlphaFoldDB" id="M3JUS4"/>
<feature type="chain" id="PRO_5004035443" description="Sodium/calcium exchanger membrane region domain-containing protein" evidence="8">
    <location>
        <begin position="19"/>
        <end position="639"/>
    </location>
</feature>
<dbReference type="InterPro" id="IPR051359">
    <property type="entry name" value="CaCA_antiporter"/>
</dbReference>
<evidence type="ECO:0000313" key="10">
    <source>
        <dbReference type="EMBL" id="EMG46114.1"/>
    </source>
</evidence>
<evidence type="ECO:0000256" key="2">
    <source>
        <dbReference type="ARBA" id="ARBA00008170"/>
    </source>
</evidence>
<dbReference type="OMA" id="VKQPIDM"/>
<organism evidence="10 11">
    <name type="scientific">Candida maltosa (strain Xu316)</name>
    <name type="common">Yeast</name>
    <dbReference type="NCBI Taxonomy" id="1245528"/>
    <lineage>
        <taxon>Eukaryota</taxon>
        <taxon>Fungi</taxon>
        <taxon>Dikarya</taxon>
        <taxon>Ascomycota</taxon>
        <taxon>Saccharomycotina</taxon>
        <taxon>Pichiomycetes</taxon>
        <taxon>Debaryomycetaceae</taxon>
        <taxon>Candida/Lodderomyces clade</taxon>
        <taxon>Candida</taxon>
    </lineage>
</organism>
<dbReference type="GO" id="GO:0008324">
    <property type="term" value="F:monoatomic cation transmembrane transporter activity"/>
    <property type="evidence" value="ECO:0007669"/>
    <property type="project" value="TreeGrafter"/>
</dbReference>
<feature type="transmembrane region" description="Helical" evidence="7">
    <location>
        <begin position="74"/>
        <end position="97"/>
    </location>
</feature>
<dbReference type="GO" id="GO:0006874">
    <property type="term" value="P:intracellular calcium ion homeostasis"/>
    <property type="evidence" value="ECO:0007669"/>
    <property type="project" value="TreeGrafter"/>
</dbReference>
<feature type="transmembrane region" description="Helical" evidence="7">
    <location>
        <begin position="146"/>
        <end position="170"/>
    </location>
</feature>
<keyword evidence="6 7" id="KW-0472">Membrane</keyword>
<dbReference type="InterPro" id="IPR004837">
    <property type="entry name" value="NaCa_Exmemb"/>
</dbReference>
<dbReference type="eggNOG" id="KOG2399">
    <property type="taxonomic scope" value="Eukaryota"/>
</dbReference>